<sequence>IRAVLDVGARQGGTSYSLDSPASSLSRLRLDVLSLMLLICFQCKPIRGHAGVVRQQLRAPACFSPGVGEFQWPHSVCCDHEAHRRLALASQPF</sequence>
<dbReference type="Proteomes" id="UP001057452">
    <property type="component" value="Chromosome 15"/>
</dbReference>
<dbReference type="EMBL" id="CM043799">
    <property type="protein sequence ID" value="KAI4804322.1"/>
    <property type="molecule type" value="Genomic_DNA"/>
</dbReference>
<feature type="non-terminal residue" evidence="1">
    <location>
        <position position="1"/>
    </location>
</feature>
<evidence type="ECO:0000313" key="2">
    <source>
        <dbReference type="Proteomes" id="UP001057452"/>
    </source>
</evidence>
<feature type="non-terminal residue" evidence="1">
    <location>
        <position position="93"/>
    </location>
</feature>
<name>A0ACB9VVL2_CHAAC</name>
<evidence type="ECO:0000313" key="1">
    <source>
        <dbReference type="EMBL" id="KAI4804322.1"/>
    </source>
</evidence>
<accession>A0ACB9VVL2</accession>
<gene>
    <name evidence="1" type="ORF">KUCAC02_025953</name>
</gene>
<proteinExistence type="predicted"/>
<reference evidence="1" key="1">
    <citation type="submission" date="2022-05" db="EMBL/GenBank/DDBJ databases">
        <title>Chromosome-level genome of Chaenocephalus aceratus.</title>
        <authorList>
            <person name="Park H."/>
        </authorList>
    </citation>
    <scope>NUCLEOTIDE SEQUENCE</scope>
    <source>
        <strain evidence="1">KU_202001</strain>
    </source>
</reference>
<organism evidence="1 2">
    <name type="scientific">Chaenocephalus aceratus</name>
    <name type="common">Blackfin icefish</name>
    <name type="synonym">Chaenichthys aceratus</name>
    <dbReference type="NCBI Taxonomy" id="36190"/>
    <lineage>
        <taxon>Eukaryota</taxon>
        <taxon>Metazoa</taxon>
        <taxon>Chordata</taxon>
        <taxon>Craniata</taxon>
        <taxon>Vertebrata</taxon>
        <taxon>Euteleostomi</taxon>
        <taxon>Actinopterygii</taxon>
        <taxon>Neopterygii</taxon>
        <taxon>Teleostei</taxon>
        <taxon>Neoteleostei</taxon>
        <taxon>Acanthomorphata</taxon>
        <taxon>Eupercaria</taxon>
        <taxon>Perciformes</taxon>
        <taxon>Notothenioidei</taxon>
        <taxon>Channichthyidae</taxon>
        <taxon>Chaenocephalus</taxon>
    </lineage>
</organism>
<comment type="caution">
    <text evidence="1">The sequence shown here is derived from an EMBL/GenBank/DDBJ whole genome shotgun (WGS) entry which is preliminary data.</text>
</comment>
<keyword evidence="2" id="KW-1185">Reference proteome</keyword>
<protein>
    <submittedName>
        <fullName evidence="1">Uncharacterized protein</fullName>
    </submittedName>
</protein>